<dbReference type="EMBL" id="NEVH01021941">
    <property type="protein sequence ID" value="PNF19098.1"/>
    <property type="molecule type" value="Genomic_DNA"/>
</dbReference>
<organism evidence="1 2">
    <name type="scientific">Cryptotermes secundus</name>
    <dbReference type="NCBI Taxonomy" id="105785"/>
    <lineage>
        <taxon>Eukaryota</taxon>
        <taxon>Metazoa</taxon>
        <taxon>Ecdysozoa</taxon>
        <taxon>Arthropoda</taxon>
        <taxon>Hexapoda</taxon>
        <taxon>Insecta</taxon>
        <taxon>Pterygota</taxon>
        <taxon>Neoptera</taxon>
        <taxon>Polyneoptera</taxon>
        <taxon>Dictyoptera</taxon>
        <taxon>Blattodea</taxon>
        <taxon>Blattoidea</taxon>
        <taxon>Termitoidae</taxon>
        <taxon>Kalotermitidae</taxon>
        <taxon>Cryptotermitinae</taxon>
        <taxon>Cryptotermes</taxon>
    </lineage>
</organism>
<dbReference type="AlphaFoldDB" id="A0A2J7PRY5"/>
<comment type="caution">
    <text evidence="1">The sequence shown here is derived from an EMBL/GenBank/DDBJ whole genome shotgun (WGS) entry which is preliminary data.</text>
</comment>
<gene>
    <name evidence="1" type="ORF">B7P43_G10546</name>
</gene>
<proteinExistence type="predicted"/>
<protein>
    <submittedName>
        <fullName evidence="1">Uncharacterized protein</fullName>
    </submittedName>
</protein>
<dbReference type="InParanoid" id="A0A2J7PRY5"/>
<evidence type="ECO:0000313" key="1">
    <source>
        <dbReference type="EMBL" id="PNF19098.1"/>
    </source>
</evidence>
<sequence>MRTTYLHPQSNGLVAHNIILVQEHLRKIISTHKVLLSSPTSTKGKSPKLYSSWEGQCNLVTLDKNVINWIQRNPRSRFIAVHLYRRG</sequence>
<reference evidence="1 2" key="1">
    <citation type="submission" date="2017-12" db="EMBL/GenBank/DDBJ databases">
        <title>Hemimetabolous genomes reveal molecular basis of termite eusociality.</title>
        <authorList>
            <person name="Harrison M.C."/>
            <person name="Jongepier E."/>
            <person name="Robertson H.M."/>
            <person name="Arning N."/>
            <person name="Bitard-Feildel T."/>
            <person name="Chao H."/>
            <person name="Childers C.P."/>
            <person name="Dinh H."/>
            <person name="Doddapaneni H."/>
            <person name="Dugan S."/>
            <person name="Gowin J."/>
            <person name="Greiner C."/>
            <person name="Han Y."/>
            <person name="Hu H."/>
            <person name="Hughes D.S.T."/>
            <person name="Huylmans A.-K."/>
            <person name="Kemena C."/>
            <person name="Kremer L.P.M."/>
            <person name="Lee S.L."/>
            <person name="Lopez-Ezquerra A."/>
            <person name="Mallet L."/>
            <person name="Monroy-Kuhn J.M."/>
            <person name="Moser A."/>
            <person name="Murali S.C."/>
            <person name="Muzny D.M."/>
            <person name="Otani S."/>
            <person name="Piulachs M.-D."/>
            <person name="Poelchau M."/>
            <person name="Qu J."/>
            <person name="Schaub F."/>
            <person name="Wada-Katsumata A."/>
            <person name="Worley K.C."/>
            <person name="Xie Q."/>
            <person name="Ylla G."/>
            <person name="Poulsen M."/>
            <person name="Gibbs R.A."/>
            <person name="Schal C."/>
            <person name="Richards S."/>
            <person name="Belles X."/>
            <person name="Korb J."/>
            <person name="Bornberg-Bauer E."/>
        </authorList>
    </citation>
    <scope>NUCLEOTIDE SEQUENCE [LARGE SCALE GENOMIC DNA]</scope>
    <source>
        <tissue evidence="1">Whole body</tissue>
    </source>
</reference>
<name>A0A2J7PRY5_9NEOP</name>
<accession>A0A2J7PRY5</accession>
<keyword evidence="2" id="KW-1185">Reference proteome</keyword>
<dbReference type="Proteomes" id="UP000235965">
    <property type="component" value="Unassembled WGS sequence"/>
</dbReference>
<evidence type="ECO:0000313" key="2">
    <source>
        <dbReference type="Proteomes" id="UP000235965"/>
    </source>
</evidence>